<feature type="transmembrane region" description="Helical" evidence="6">
    <location>
        <begin position="170"/>
        <end position="194"/>
    </location>
</feature>
<feature type="transmembrane region" description="Helical" evidence="6">
    <location>
        <begin position="134"/>
        <end position="158"/>
    </location>
</feature>
<dbReference type="EMBL" id="QUTE01019898">
    <property type="protein sequence ID" value="RHY86079.1"/>
    <property type="molecule type" value="Genomic_DNA"/>
</dbReference>
<dbReference type="GO" id="GO:0005886">
    <property type="term" value="C:plasma membrane"/>
    <property type="evidence" value="ECO:0007669"/>
    <property type="project" value="TreeGrafter"/>
</dbReference>
<dbReference type="PROSITE" id="PS51384">
    <property type="entry name" value="FAD_FR"/>
    <property type="match status" value="1"/>
</dbReference>
<comment type="subcellular location">
    <subcellularLocation>
        <location evidence="1">Membrane</location>
        <topology evidence="1">Multi-pass membrane protein</topology>
    </subcellularLocation>
</comment>
<dbReference type="SFLD" id="SFLDS00052">
    <property type="entry name" value="Ferric_Reductase_Domain"/>
    <property type="match status" value="1"/>
</dbReference>
<feature type="transmembrane region" description="Helical" evidence="6">
    <location>
        <begin position="558"/>
        <end position="577"/>
    </location>
</feature>
<dbReference type="Gene3D" id="3.40.50.80">
    <property type="entry name" value="Nucleotide-binding domain of ferredoxin-NADP reductase (FNR) module"/>
    <property type="match status" value="1"/>
</dbReference>
<dbReference type="InterPro" id="IPR017938">
    <property type="entry name" value="Riboflavin_synthase-like_b-brl"/>
</dbReference>
<dbReference type="InterPro" id="IPR050369">
    <property type="entry name" value="RBOH/FRE"/>
</dbReference>
<dbReference type="VEuPathDB" id="FungiDB:H257_01039"/>
<dbReference type="InterPro" id="IPR039261">
    <property type="entry name" value="FNR_nucleotide-bd"/>
</dbReference>
<dbReference type="InterPro" id="IPR017927">
    <property type="entry name" value="FAD-bd_FR_type"/>
</dbReference>
<dbReference type="CDD" id="cd06186">
    <property type="entry name" value="NOX_Duox_like_FAD_NADP"/>
    <property type="match status" value="1"/>
</dbReference>
<sequence length="1003" mass="111461">MPSPRKSVKSFQSASTPLGFDTKAVDQTTPSTWGLFAVLHWLVGAILAFAILSPIGYHVSAIYRYNLALKWNGWFNINPKNKDRFAPGKEMLPANYFFLFFAIPVFAAAVLFSLSKAHFRAGVSHWLHVKPRFLHRLVSVGEILFVLIAVVGNILVFYHSYTFQSTLKKPVLRVVSIALGFSGLYNMVFLALPATRHSFWMEWLNLPWARAVKYHRWFGVATIVMFFVHFVIFFVQFANTDTLADELLPCFNCDIRFENSQGKDAWINVFGELSLLFMLIMGATSFPYVRRHYYATFKATHWLFIPAAFTAVMHYEQIIIWIYVSMVLYIVNRMYSSSTVAYPAALETATALPGHVTQLTFKCSTTYLPADLVYIKVPAISTVQWHPFSIASTPLHTPGLLTIYVKALGHWTNQLHDYIKQCQGEGVEPVVYMDAGYTPPTPMSSSYSSVVFVGGGIGVTPLMGQIMHLLHARPHQDVYLVWHVKTVEMLSQFHGWLRELESVAEANQGRLHLHLHVTQQDISEISIEHDEPVHKFALGAPSGVEARPYSHLSTSRKLVVLLLAFVASGALLFYVRYQQKISKINPAYWPLQRFVEFLVVVVGSFFAYGAAIIGKPTQPLAFAAATELQVRSNPKPLSKDEFVSHFNVKFERANWVQLFGEIKASQPSAETRSVGVYVSGPKALSAAIEAVTVDDALQTRGVGHVGLRGGNFGLETGVESPELQKLRALVRLISTVVMDVDLHADLARLDEVASKVAMMRASAEKVLEDICSSTTGFLAEVSSSIKNVDAAWQAARDHVPDNARAAIVSDFVKFLTESLDVRNTAGLSQLAQAFVDHDTATVDAFIANSINVVVFAKAAAAVVVKHEDTTVVPSTPDDRSILLPENVALVTKTSEPAVKRPRASLEAERTVVDEIEPKRRRLTLLEPNYDDIRPLLSAEPATSLIPSSSIHTSSKIHDVESFASALDRSLGKAFANKWLRVVAREPWTDWSNAFVPFLPGHSP</sequence>
<dbReference type="Pfam" id="PF08030">
    <property type="entry name" value="NAD_binding_6"/>
    <property type="match status" value="1"/>
</dbReference>
<dbReference type="AlphaFoldDB" id="A0A397EN85"/>
<accession>A0A397EN85</accession>
<feature type="transmembrane region" description="Helical" evidence="6">
    <location>
        <begin position="265"/>
        <end position="289"/>
    </location>
</feature>
<comment type="caution">
    <text evidence="8">The sequence shown here is derived from an EMBL/GenBank/DDBJ whole genome shotgun (WGS) entry which is preliminary data.</text>
</comment>
<name>A0A397EN85_APHAT</name>
<feature type="transmembrane region" description="Helical" evidence="6">
    <location>
        <begin position="597"/>
        <end position="614"/>
    </location>
</feature>
<feature type="non-terminal residue" evidence="8">
    <location>
        <position position="1003"/>
    </location>
</feature>
<dbReference type="SUPFAM" id="SSF52343">
    <property type="entry name" value="Ferredoxin reductase-like, C-terminal NADP-linked domain"/>
    <property type="match status" value="1"/>
</dbReference>
<keyword evidence="5 6" id="KW-0472">Membrane</keyword>
<dbReference type="SUPFAM" id="SSF63380">
    <property type="entry name" value="Riboflavin synthase domain-like"/>
    <property type="match status" value="1"/>
</dbReference>
<dbReference type="PANTHER" id="PTHR11972">
    <property type="entry name" value="NADPH OXIDASE"/>
    <property type="match status" value="1"/>
</dbReference>
<feature type="transmembrane region" description="Helical" evidence="6">
    <location>
        <begin position="33"/>
        <end position="57"/>
    </location>
</feature>
<feature type="domain" description="FAD-binding FR-type" evidence="7">
    <location>
        <begin position="339"/>
        <end position="443"/>
    </location>
</feature>
<evidence type="ECO:0000313" key="8">
    <source>
        <dbReference type="EMBL" id="RHY86079.1"/>
    </source>
</evidence>
<reference evidence="8 9" key="1">
    <citation type="submission" date="2018-08" db="EMBL/GenBank/DDBJ databases">
        <title>Aphanomyces genome sequencing and annotation.</title>
        <authorList>
            <person name="Minardi D."/>
            <person name="Oidtmann B."/>
            <person name="Van Der Giezen M."/>
            <person name="Studholme D.J."/>
        </authorList>
    </citation>
    <scope>NUCLEOTIDE SEQUENCE [LARGE SCALE GENOMIC DNA]</scope>
    <source>
        <strain evidence="8 9">197901</strain>
    </source>
</reference>
<feature type="transmembrane region" description="Helical" evidence="6">
    <location>
        <begin position="301"/>
        <end position="324"/>
    </location>
</feature>
<proteinExistence type="predicted"/>
<evidence type="ECO:0000256" key="3">
    <source>
        <dbReference type="ARBA" id="ARBA00022989"/>
    </source>
</evidence>
<keyword evidence="4" id="KW-0560">Oxidoreductase</keyword>
<dbReference type="PANTHER" id="PTHR11972:SF193">
    <property type="entry name" value="FAD-BINDING FR-TYPE DOMAIN-CONTAINING PROTEIN"/>
    <property type="match status" value="1"/>
</dbReference>
<dbReference type="VEuPathDB" id="FungiDB:H257_01037"/>
<keyword evidence="3 6" id="KW-1133">Transmembrane helix</keyword>
<evidence type="ECO:0000256" key="6">
    <source>
        <dbReference type="SAM" id="Phobius"/>
    </source>
</evidence>
<evidence type="ECO:0000256" key="4">
    <source>
        <dbReference type="ARBA" id="ARBA00023002"/>
    </source>
</evidence>
<dbReference type="SFLD" id="SFLDG01168">
    <property type="entry name" value="Ferric_reductase_subgroup_(FRE"/>
    <property type="match status" value="1"/>
</dbReference>
<dbReference type="InterPro" id="IPR013130">
    <property type="entry name" value="Fe3_Rdtase_TM_dom"/>
</dbReference>
<evidence type="ECO:0000313" key="9">
    <source>
        <dbReference type="Proteomes" id="UP000266196"/>
    </source>
</evidence>
<dbReference type="InterPro" id="IPR013112">
    <property type="entry name" value="FAD-bd_8"/>
</dbReference>
<keyword evidence="2 6" id="KW-0812">Transmembrane</keyword>
<feature type="transmembrane region" description="Helical" evidence="6">
    <location>
        <begin position="94"/>
        <end position="114"/>
    </location>
</feature>
<dbReference type="GO" id="GO:0016491">
    <property type="term" value="F:oxidoreductase activity"/>
    <property type="evidence" value="ECO:0007669"/>
    <property type="project" value="UniProtKB-KW"/>
</dbReference>
<feature type="transmembrane region" description="Helical" evidence="6">
    <location>
        <begin position="214"/>
        <end position="235"/>
    </location>
</feature>
<evidence type="ECO:0000259" key="7">
    <source>
        <dbReference type="PROSITE" id="PS51384"/>
    </source>
</evidence>
<dbReference type="Pfam" id="PF01794">
    <property type="entry name" value="Ferric_reduct"/>
    <property type="match status" value="1"/>
</dbReference>
<evidence type="ECO:0000256" key="2">
    <source>
        <dbReference type="ARBA" id="ARBA00022692"/>
    </source>
</evidence>
<gene>
    <name evidence="8" type="ORF">DYB31_008646</name>
</gene>
<dbReference type="Proteomes" id="UP000266196">
    <property type="component" value="Unassembled WGS sequence"/>
</dbReference>
<evidence type="ECO:0000256" key="1">
    <source>
        <dbReference type="ARBA" id="ARBA00004141"/>
    </source>
</evidence>
<dbReference type="InterPro" id="IPR013121">
    <property type="entry name" value="Fe_red_NAD-bd_6"/>
</dbReference>
<dbReference type="Pfam" id="PF08022">
    <property type="entry name" value="FAD_binding_8"/>
    <property type="match status" value="1"/>
</dbReference>
<protein>
    <recommendedName>
        <fullName evidence="7">FAD-binding FR-type domain-containing protein</fullName>
    </recommendedName>
</protein>
<organism evidence="8 9">
    <name type="scientific">Aphanomyces astaci</name>
    <name type="common">Crayfish plague agent</name>
    <dbReference type="NCBI Taxonomy" id="112090"/>
    <lineage>
        <taxon>Eukaryota</taxon>
        <taxon>Sar</taxon>
        <taxon>Stramenopiles</taxon>
        <taxon>Oomycota</taxon>
        <taxon>Saprolegniomycetes</taxon>
        <taxon>Saprolegniales</taxon>
        <taxon>Verrucalvaceae</taxon>
        <taxon>Aphanomyces</taxon>
    </lineage>
</organism>
<evidence type="ECO:0000256" key="5">
    <source>
        <dbReference type="ARBA" id="ARBA00023136"/>
    </source>
</evidence>